<protein>
    <submittedName>
        <fullName evidence="1">Uncharacterized protein</fullName>
    </submittedName>
</protein>
<gene>
    <name evidence="1" type="ORF">GHV41_14965</name>
</gene>
<dbReference type="EMBL" id="CP045913">
    <property type="protein sequence ID" value="QGH62044.1"/>
    <property type="molecule type" value="Genomic_DNA"/>
</dbReference>
<sequence length="403" mass="44426">MNCEKNEVQAVVLKDDTWWKTNFSRLDTLKISHRDLIGPDATIYGNGKNCAPVIIDVKVLDKNNTPITLSEQELKDMIGLCNYTTGSDISMTSGWFYSKSPNDYVKPMRTSLMSEMEVSMMDDKVLAAGMTQVALYVKCDSGNMSLSASAFINIPGVGKFNSSNNPTDTPNGPVNGSGSVFRSPSYVSLKSKNNIDYSKPESINVVGAWKEYGDFSQKVTDMKVSVSGPKPDFYEGKSSVGSLRIYPKDPSSKFLVKRASGNNAGLARFTIYGRDNSSTADIVWGLGGGNYDASLVFIEAAKFGVRKGAFALTGNKSPYTWTYNVGDNDTRHYFYNSLDEKYVDVRICNHRVPRASLVKDGWSDSSDSATVYVVDDYGNDGTITLSMGDSHWPRLRINTKNDW</sequence>
<proteinExistence type="predicted"/>
<dbReference type="RefSeq" id="WP_153859074.1">
    <property type="nucleotide sequence ID" value="NZ_CP045913.1"/>
</dbReference>
<organism evidence="1 2">
    <name type="scientific">Serratia proteamaculans</name>
    <dbReference type="NCBI Taxonomy" id="28151"/>
    <lineage>
        <taxon>Bacteria</taxon>
        <taxon>Pseudomonadati</taxon>
        <taxon>Pseudomonadota</taxon>
        <taxon>Gammaproteobacteria</taxon>
        <taxon>Enterobacterales</taxon>
        <taxon>Yersiniaceae</taxon>
        <taxon>Serratia</taxon>
    </lineage>
</organism>
<dbReference type="Proteomes" id="UP000381260">
    <property type="component" value="Chromosome"/>
</dbReference>
<accession>A0A5Q2VD09</accession>
<reference evidence="1 2" key="1">
    <citation type="submission" date="2019-11" db="EMBL/GenBank/DDBJ databases">
        <title>The Phosphoenolpyruvate Phosphotransferase System Regulates Serratia proteamaculans 336X Biofilm Formation and Wheat Roots colonization.</title>
        <authorList>
            <person name="Liu F."/>
        </authorList>
    </citation>
    <scope>NUCLEOTIDE SEQUENCE [LARGE SCALE GENOMIC DNA]</scope>
    <source>
        <strain evidence="1 2">336X</strain>
    </source>
</reference>
<dbReference type="AlphaFoldDB" id="A0A5Q2VD09"/>
<evidence type="ECO:0000313" key="2">
    <source>
        <dbReference type="Proteomes" id="UP000381260"/>
    </source>
</evidence>
<name>A0A5Q2VD09_SERPR</name>
<evidence type="ECO:0000313" key="1">
    <source>
        <dbReference type="EMBL" id="QGH62044.1"/>
    </source>
</evidence>